<organism evidence="6 7">
    <name type="scientific">Saccharopolyspora oryzae</name>
    <dbReference type="NCBI Taxonomy" id="2997343"/>
    <lineage>
        <taxon>Bacteria</taxon>
        <taxon>Bacillati</taxon>
        <taxon>Actinomycetota</taxon>
        <taxon>Actinomycetes</taxon>
        <taxon>Pseudonocardiales</taxon>
        <taxon>Pseudonocardiaceae</taxon>
        <taxon>Saccharopolyspora</taxon>
    </lineage>
</organism>
<keyword evidence="1" id="KW-0677">Repeat</keyword>
<evidence type="ECO:0000256" key="2">
    <source>
        <dbReference type="ARBA" id="ARBA00022741"/>
    </source>
</evidence>
<reference evidence="6 7" key="1">
    <citation type="submission" date="2022-11" db="EMBL/GenBank/DDBJ databases">
        <title>Draft genome sequence of Saccharopolyspora sp. WRP15-2 isolated from rhizosphere soils of wild rice in Thailand.</title>
        <authorList>
            <person name="Duangmal K."/>
            <person name="Kammanee S."/>
            <person name="Muangham S."/>
        </authorList>
    </citation>
    <scope>NUCLEOTIDE SEQUENCE [LARGE SCALE GENOMIC DNA]</scope>
    <source>
        <strain evidence="6 7">WRP15-2</strain>
    </source>
</reference>
<gene>
    <name evidence="6" type="ORF">OU415_33980</name>
</gene>
<dbReference type="InterPro" id="IPR027417">
    <property type="entry name" value="P-loop_NTPase"/>
</dbReference>
<dbReference type="EMBL" id="JAQGLA010000102">
    <property type="protein sequence ID" value="MDA3630480.1"/>
    <property type="molecule type" value="Genomic_DNA"/>
</dbReference>
<dbReference type="InterPro" id="IPR003439">
    <property type="entry name" value="ABC_transporter-like_ATP-bd"/>
</dbReference>
<feature type="domain" description="ABC transporter" evidence="5">
    <location>
        <begin position="6"/>
        <end position="238"/>
    </location>
</feature>
<comment type="caution">
    <text evidence="6">The sequence shown here is derived from an EMBL/GenBank/DDBJ whole genome shotgun (WGS) entry which is preliminary data.</text>
</comment>
<keyword evidence="3 6" id="KW-0067">ATP-binding</keyword>
<protein>
    <submittedName>
        <fullName evidence="6">ABC-F family ATP-binding cassette domain-containing protein</fullName>
    </submittedName>
</protein>
<evidence type="ECO:0000313" key="6">
    <source>
        <dbReference type="EMBL" id="MDA3630480.1"/>
    </source>
</evidence>
<accession>A0ABT4V938</accession>
<dbReference type="Gene3D" id="3.40.50.300">
    <property type="entry name" value="P-loop containing nucleotide triphosphate hydrolases"/>
    <property type="match status" value="2"/>
</dbReference>
<proteinExistence type="predicted"/>
<keyword evidence="4" id="KW-0175">Coiled coil</keyword>
<dbReference type="InterPro" id="IPR003593">
    <property type="entry name" value="AAA+_ATPase"/>
</dbReference>
<feature type="domain" description="ABC transporter" evidence="5">
    <location>
        <begin position="334"/>
        <end position="545"/>
    </location>
</feature>
<feature type="coiled-coil region" evidence="4">
    <location>
        <begin position="227"/>
        <end position="272"/>
    </location>
</feature>
<evidence type="ECO:0000256" key="3">
    <source>
        <dbReference type="ARBA" id="ARBA00022840"/>
    </source>
</evidence>
<keyword evidence="7" id="KW-1185">Reference proteome</keyword>
<dbReference type="CDD" id="cd03221">
    <property type="entry name" value="ABCF_EF-3"/>
    <property type="match status" value="2"/>
</dbReference>
<evidence type="ECO:0000259" key="5">
    <source>
        <dbReference type="PROSITE" id="PS50893"/>
    </source>
</evidence>
<dbReference type="PANTHER" id="PTHR19211">
    <property type="entry name" value="ATP-BINDING TRANSPORT PROTEIN-RELATED"/>
    <property type="match status" value="1"/>
</dbReference>
<dbReference type="NCBIfam" id="NF000355">
    <property type="entry name" value="ribo_prot_ABC_F"/>
    <property type="match status" value="1"/>
</dbReference>
<dbReference type="InterPro" id="IPR050611">
    <property type="entry name" value="ABCF"/>
</dbReference>
<dbReference type="Pfam" id="PF00005">
    <property type="entry name" value="ABC_tran"/>
    <property type="match status" value="2"/>
</dbReference>
<name>A0ABT4V938_9PSEU</name>
<evidence type="ECO:0000256" key="1">
    <source>
        <dbReference type="ARBA" id="ARBA00022737"/>
    </source>
</evidence>
<keyword evidence="2" id="KW-0547">Nucleotide-binding</keyword>
<evidence type="ECO:0000256" key="4">
    <source>
        <dbReference type="SAM" id="Coils"/>
    </source>
</evidence>
<dbReference type="PROSITE" id="PS50893">
    <property type="entry name" value="ABC_TRANSPORTER_2"/>
    <property type="match status" value="2"/>
</dbReference>
<dbReference type="SUPFAM" id="SSF52540">
    <property type="entry name" value="P-loop containing nucleoside triphosphate hydrolases"/>
    <property type="match status" value="2"/>
</dbReference>
<dbReference type="RefSeq" id="WP_270953683.1">
    <property type="nucleotide sequence ID" value="NZ_JAQGLA010000102.1"/>
</dbReference>
<dbReference type="Proteomes" id="UP001210380">
    <property type="component" value="Unassembled WGS sequence"/>
</dbReference>
<evidence type="ECO:0000313" key="7">
    <source>
        <dbReference type="Proteomes" id="UP001210380"/>
    </source>
</evidence>
<dbReference type="PANTHER" id="PTHR19211:SF6">
    <property type="entry name" value="BLL7188 PROTEIN"/>
    <property type="match status" value="1"/>
</dbReference>
<dbReference type="GO" id="GO:0005524">
    <property type="term" value="F:ATP binding"/>
    <property type="evidence" value="ECO:0007669"/>
    <property type="project" value="UniProtKB-KW"/>
</dbReference>
<sequence>MSEAFITCSNLSFSWPDDTPVFDGLSFTVGSGRTGLVAPNGEGKSTLLKLIAGEYRPSSGTASTSGVLGYLPQTLPLVGDLTVAEVLGVSAVIEALHAVESGDVDEQHFATIDNDWDIEERTRVQLDRLGLDDVQLDRQLHTLSGGQVVSLGLAAQLLKRPDVLLLDEPTNNLDGEARRKLTGVLEEFSGCLLLVSHDRSLLDRMDRIAELGNGEIRFYGGNFTEYEEAVRAEQEVAEKNVRNAEQELKREKREMQQARERAERRASNAARNIGNAGLPKIVAGGLKRRAQETAGKARETHANRVDEAKTRLDEASRALRDDDKIALDLPGTRVPAGRVVFFGEGMQVRRGEREIFAGEGVDLAIKGPERIALTGPNGSGKSTLLRLVEGQLAPERGEIKRVDGRIAYLSQRLDLLDLDRTVLESLVQVAPAMPESRRMHLLARFLFRGSRVHLPIGALSGGERLRATLACVLSAEPAPQLLLLDEPTNNLDLVSVGQLSSALNAYEGAFVVVSHDERFLAEIGVQRWLRLDGGRLTETGAPEEA</sequence>
<dbReference type="SMART" id="SM00382">
    <property type="entry name" value="AAA"/>
    <property type="match status" value="2"/>
</dbReference>